<dbReference type="GO" id="GO:0045259">
    <property type="term" value="C:proton-transporting ATP synthase complex"/>
    <property type="evidence" value="ECO:0007669"/>
    <property type="project" value="UniProtKB-KW"/>
</dbReference>
<keyword evidence="8 14" id="KW-1133">Transmembrane helix</keyword>
<feature type="domain" description="V-ATPase proteolipid subunit C-like" evidence="15">
    <location>
        <begin position="28"/>
        <end position="91"/>
    </location>
</feature>
<keyword evidence="6 14" id="KW-0812">Transmembrane</keyword>
<dbReference type="EMBL" id="CAEZUL010000112">
    <property type="protein sequence ID" value="CAB4604044.1"/>
    <property type="molecule type" value="Genomic_DNA"/>
</dbReference>
<evidence type="ECO:0000256" key="4">
    <source>
        <dbReference type="ARBA" id="ARBA00022475"/>
    </source>
</evidence>
<dbReference type="GO" id="GO:0005886">
    <property type="term" value="C:plasma membrane"/>
    <property type="evidence" value="ECO:0007669"/>
    <property type="project" value="UniProtKB-SubCell"/>
</dbReference>
<dbReference type="GO" id="GO:0008289">
    <property type="term" value="F:lipid binding"/>
    <property type="evidence" value="ECO:0007669"/>
    <property type="project" value="UniProtKB-KW"/>
</dbReference>
<comment type="function">
    <text evidence="13">F(1)F(0) ATP synthase produces ATP from ADP in the presence of a proton or sodium gradient. F-type ATPases consist of two structural domains, F(1) containing the extramembraneous catalytic core and F(0) containing the membrane proton channel, linked together by a central stalk and a peripheral stalk. During catalysis, ATP synthesis in the catalytic domain of F(1) is coupled via a rotary mechanism of the central stalk subunits to proton translocation.</text>
</comment>
<evidence type="ECO:0000256" key="14">
    <source>
        <dbReference type="SAM" id="Phobius"/>
    </source>
</evidence>
<dbReference type="InterPro" id="IPR002379">
    <property type="entry name" value="ATPase_proteolipid_c-like_dom"/>
</dbReference>
<evidence type="ECO:0000256" key="12">
    <source>
        <dbReference type="ARBA" id="ARBA00023310"/>
    </source>
</evidence>
<dbReference type="PROSITE" id="PS00605">
    <property type="entry name" value="ATPASE_C"/>
    <property type="match status" value="1"/>
</dbReference>
<keyword evidence="4" id="KW-1003">Cell membrane</keyword>
<dbReference type="SUPFAM" id="SSF81333">
    <property type="entry name" value="F1F0 ATP synthase subunit C"/>
    <property type="match status" value="1"/>
</dbReference>
<evidence type="ECO:0000256" key="3">
    <source>
        <dbReference type="ARBA" id="ARBA00022448"/>
    </source>
</evidence>
<evidence type="ECO:0000256" key="8">
    <source>
        <dbReference type="ARBA" id="ARBA00022989"/>
    </source>
</evidence>
<protein>
    <submittedName>
        <fullName evidence="16">Unannotated protein</fullName>
    </submittedName>
</protein>
<dbReference type="InterPro" id="IPR000454">
    <property type="entry name" value="ATP_synth_F0_csu"/>
</dbReference>
<organism evidence="16">
    <name type="scientific">freshwater metagenome</name>
    <dbReference type="NCBI Taxonomy" id="449393"/>
    <lineage>
        <taxon>unclassified sequences</taxon>
        <taxon>metagenomes</taxon>
        <taxon>ecological metagenomes</taxon>
    </lineage>
</organism>
<evidence type="ECO:0000256" key="11">
    <source>
        <dbReference type="ARBA" id="ARBA00023136"/>
    </source>
</evidence>
<proteinExistence type="inferred from homology"/>
<evidence type="ECO:0000256" key="6">
    <source>
        <dbReference type="ARBA" id="ARBA00022692"/>
    </source>
</evidence>
<dbReference type="InterPro" id="IPR020537">
    <property type="entry name" value="ATP_synth_F0_csu_DDCD_BS"/>
</dbReference>
<evidence type="ECO:0000256" key="2">
    <source>
        <dbReference type="ARBA" id="ARBA00006704"/>
    </source>
</evidence>
<dbReference type="PANTHER" id="PTHR10031">
    <property type="entry name" value="ATP SYNTHASE LIPID-BINDING PROTEIN, MITOCHONDRIAL"/>
    <property type="match status" value="1"/>
</dbReference>
<keyword evidence="5" id="KW-0138">CF(0)</keyword>
<gene>
    <name evidence="16" type="ORF">UFOPK1808_00972</name>
</gene>
<evidence type="ECO:0000256" key="9">
    <source>
        <dbReference type="ARBA" id="ARBA00023065"/>
    </source>
</evidence>
<evidence type="ECO:0000256" key="13">
    <source>
        <dbReference type="ARBA" id="ARBA00025198"/>
    </source>
</evidence>
<evidence type="ECO:0000256" key="5">
    <source>
        <dbReference type="ARBA" id="ARBA00022547"/>
    </source>
</evidence>
<dbReference type="Pfam" id="PF00137">
    <property type="entry name" value="ATP-synt_C"/>
    <property type="match status" value="1"/>
</dbReference>
<dbReference type="InterPro" id="IPR005953">
    <property type="entry name" value="ATP_synth_csu_bac/chlpt"/>
</dbReference>
<dbReference type="AlphaFoldDB" id="A0A6J6GY91"/>
<feature type="transmembrane region" description="Helical" evidence="14">
    <location>
        <begin position="25"/>
        <end position="49"/>
    </location>
</feature>
<dbReference type="HAMAP" id="MF_01396">
    <property type="entry name" value="ATP_synth_c_bact"/>
    <property type="match status" value="1"/>
</dbReference>
<feature type="transmembrane region" description="Helical" evidence="14">
    <location>
        <begin position="70"/>
        <end position="91"/>
    </location>
</feature>
<name>A0A6J6GY91_9ZZZZ</name>
<comment type="subcellular location">
    <subcellularLocation>
        <location evidence="1">Cell membrane</location>
        <topology evidence="1">Multi-pass membrane protein</topology>
    </subcellularLocation>
</comment>
<dbReference type="FunFam" id="1.20.20.10:FF:000002">
    <property type="entry name" value="ATP synthase subunit c"/>
    <property type="match status" value="1"/>
</dbReference>
<evidence type="ECO:0000259" key="15">
    <source>
        <dbReference type="Pfam" id="PF00137"/>
    </source>
</evidence>
<dbReference type="PRINTS" id="PR00124">
    <property type="entry name" value="ATPASEC"/>
</dbReference>
<dbReference type="InterPro" id="IPR035921">
    <property type="entry name" value="F/V-ATP_Csub_sf"/>
</dbReference>
<evidence type="ECO:0000256" key="7">
    <source>
        <dbReference type="ARBA" id="ARBA00022781"/>
    </source>
</evidence>
<dbReference type="CDD" id="cd18121">
    <property type="entry name" value="ATP-synt_Fo_c"/>
    <property type="match status" value="1"/>
</dbReference>
<dbReference type="InterPro" id="IPR038662">
    <property type="entry name" value="ATP_synth_F0_csu_sf"/>
</dbReference>
<keyword evidence="3" id="KW-0813">Transport</keyword>
<keyword evidence="9" id="KW-0406">Ion transport</keyword>
<reference evidence="16" key="1">
    <citation type="submission" date="2020-05" db="EMBL/GenBank/DDBJ databases">
        <authorList>
            <person name="Chiriac C."/>
            <person name="Salcher M."/>
            <person name="Ghai R."/>
            <person name="Kavagutti S V."/>
        </authorList>
    </citation>
    <scope>NUCLEOTIDE SEQUENCE</scope>
</reference>
<keyword evidence="7" id="KW-0375">Hydrogen ion transport</keyword>
<comment type="similarity">
    <text evidence="2">Belongs to the ATPase C chain family.</text>
</comment>
<dbReference type="Gene3D" id="1.20.20.10">
    <property type="entry name" value="F1F0 ATP synthase subunit C"/>
    <property type="match status" value="1"/>
</dbReference>
<keyword evidence="11 14" id="KW-0472">Membrane</keyword>
<keyword evidence="10" id="KW-0446">Lipid-binding</keyword>
<dbReference type="GO" id="GO:0015986">
    <property type="term" value="P:proton motive force-driven ATP synthesis"/>
    <property type="evidence" value="ECO:0007669"/>
    <property type="project" value="InterPro"/>
</dbReference>
<dbReference type="PANTHER" id="PTHR10031:SF0">
    <property type="entry name" value="ATPASE PROTEIN 9"/>
    <property type="match status" value="1"/>
</dbReference>
<evidence type="ECO:0000313" key="16">
    <source>
        <dbReference type="EMBL" id="CAB4604044.1"/>
    </source>
</evidence>
<dbReference type="GO" id="GO:0033177">
    <property type="term" value="C:proton-transporting two-sector ATPase complex, proton-transporting domain"/>
    <property type="evidence" value="ECO:0007669"/>
    <property type="project" value="InterPro"/>
</dbReference>
<dbReference type="NCBIfam" id="TIGR01260">
    <property type="entry name" value="ATP_synt_c"/>
    <property type="match status" value="1"/>
</dbReference>
<accession>A0A6J6GY91</accession>
<dbReference type="GO" id="GO:0015078">
    <property type="term" value="F:proton transmembrane transporter activity"/>
    <property type="evidence" value="ECO:0007669"/>
    <property type="project" value="InterPro"/>
</dbReference>
<sequence length="94" mass="9440">MEAITQLVAAAEPIVKDANSTGAGLTALGAGLAYGFAAIGPALGIGNIVGKSVEAMARQPEAAGMVRTTMFLGIAFTEALALIGFVVFILLKFA</sequence>
<evidence type="ECO:0000256" key="1">
    <source>
        <dbReference type="ARBA" id="ARBA00004651"/>
    </source>
</evidence>
<evidence type="ECO:0000256" key="10">
    <source>
        <dbReference type="ARBA" id="ARBA00023121"/>
    </source>
</evidence>
<keyword evidence="12" id="KW-0066">ATP synthesis</keyword>